<dbReference type="InterPro" id="IPR013751">
    <property type="entry name" value="ACP_syn_III_N"/>
</dbReference>
<keyword evidence="5" id="KW-0443">Lipid metabolism</keyword>
<dbReference type="Gene3D" id="3.40.47.10">
    <property type="match status" value="1"/>
</dbReference>
<proteinExistence type="inferred from homology"/>
<keyword evidence="8" id="KW-0012">Acyltransferase</keyword>
<dbReference type="Proteomes" id="UP000807850">
    <property type="component" value="Unassembled WGS sequence"/>
</dbReference>
<reference evidence="8" key="1">
    <citation type="submission" date="2020-07" db="EMBL/GenBank/DDBJ databases">
        <title>Huge and variable diversity of episymbiotic CPR bacteria and DPANN archaea in groundwater ecosystems.</title>
        <authorList>
            <person name="He C.Y."/>
            <person name="Keren R."/>
            <person name="Whittaker M."/>
            <person name="Farag I.F."/>
            <person name="Doudna J."/>
            <person name="Cate J.H.D."/>
            <person name="Banfield J.F."/>
        </authorList>
    </citation>
    <scope>NUCLEOTIDE SEQUENCE</scope>
    <source>
        <strain evidence="8">NC_groundwater_928_Pr1_S-0.2um_72_17</strain>
    </source>
</reference>
<comment type="caution">
    <text evidence="8">The sequence shown here is derived from an EMBL/GenBank/DDBJ whole genome shotgun (WGS) entry which is preliminary data.</text>
</comment>
<evidence type="ECO:0000313" key="9">
    <source>
        <dbReference type="Proteomes" id="UP000807850"/>
    </source>
</evidence>
<name>A0A9D6L959_UNCEI</name>
<gene>
    <name evidence="8" type="ORF">HY076_02850</name>
</gene>
<comment type="pathway">
    <text evidence="1">Lipid metabolism.</text>
</comment>
<accession>A0A9D6L959</accession>
<evidence type="ECO:0000256" key="1">
    <source>
        <dbReference type="ARBA" id="ARBA00005189"/>
    </source>
</evidence>
<feature type="non-terminal residue" evidence="8">
    <location>
        <position position="207"/>
    </location>
</feature>
<dbReference type="AlphaFoldDB" id="A0A9D6L959"/>
<evidence type="ECO:0000256" key="3">
    <source>
        <dbReference type="ARBA" id="ARBA00022516"/>
    </source>
</evidence>
<dbReference type="PANTHER" id="PTHR43091:SF1">
    <property type="entry name" value="BETA-KETOACYL-[ACYL-CARRIER-PROTEIN] SYNTHASE III, CHLOROPLASTIC"/>
    <property type="match status" value="1"/>
</dbReference>
<dbReference type="EC" id="2.3.1.180" evidence="8"/>
<keyword evidence="6" id="KW-0275">Fatty acid biosynthesis</keyword>
<dbReference type="PANTHER" id="PTHR43091">
    <property type="entry name" value="3-OXOACYL-[ACYL-CARRIER-PROTEIN] SYNTHASE"/>
    <property type="match status" value="1"/>
</dbReference>
<keyword evidence="3" id="KW-0444">Lipid biosynthesis</keyword>
<dbReference type="CDD" id="cd00830">
    <property type="entry name" value="KAS_III"/>
    <property type="match status" value="1"/>
</dbReference>
<evidence type="ECO:0000259" key="7">
    <source>
        <dbReference type="Pfam" id="PF08545"/>
    </source>
</evidence>
<keyword evidence="8" id="KW-0808">Transferase</keyword>
<evidence type="ECO:0000256" key="2">
    <source>
        <dbReference type="ARBA" id="ARBA00008642"/>
    </source>
</evidence>
<keyword evidence="4" id="KW-0276">Fatty acid metabolism</keyword>
<dbReference type="GO" id="GO:0006633">
    <property type="term" value="P:fatty acid biosynthetic process"/>
    <property type="evidence" value="ECO:0007669"/>
    <property type="project" value="UniProtKB-KW"/>
</dbReference>
<dbReference type="GO" id="GO:0033818">
    <property type="term" value="F:beta-ketoacyl-acyl-carrier-protein synthase III activity"/>
    <property type="evidence" value="ECO:0007669"/>
    <property type="project" value="UniProtKB-EC"/>
</dbReference>
<comment type="similarity">
    <text evidence="2">Belongs to the thiolase-like superfamily. FabH family.</text>
</comment>
<dbReference type="Pfam" id="PF08545">
    <property type="entry name" value="ACP_syn_III"/>
    <property type="match status" value="1"/>
</dbReference>
<organism evidence="8 9">
    <name type="scientific">Eiseniibacteriota bacterium</name>
    <dbReference type="NCBI Taxonomy" id="2212470"/>
    <lineage>
        <taxon>Bacteria</taxon>
        <taxon>Candidatus Eiseniibacteriota</taxon>
    </lineage>
</organism>
<dbReference type="SUPFAM" id="SSF53901">
    <property type="entry name" value="Thiolase-like"/>
    <property type="match status" value="1"/>
</dbReference>
<feature type="domain" description="Beta-ketoacyl-[acyl-carrier-protein] synthase III N-terminal" evidence="7">
    <location>
        <begin position="114"/>
        <end position="192"/>
    </location>
</feature>
<sequence>MTPQPDAIRGATIVGTGMYVPERVLDNADLERMVDTSDAWIRERTGIVERRIAAPDQASSDLAAEAARRALAMAGIAADEVDQIVLATTSPDTYLPSCACVVQQKIGATRAAAFDVFAACTGFIYGLGVGRSLIASRFADTVLVIGVECLSRITDYTDRNTCVLFGDAAGAAVLRPCEPGTGVLSVSMHSDGTLGDVLVIPAGGSRH</sequence>
<dbReference type="GO" id="GO:0004315">
    <property type="term" value="F:3-oxoacyl-[acyl-carrier-protein] synthase activity"/>
    <property type="evidence" value="ECO:0007669"/>
    <property type="project" value="InterPro"/>
</dbReference>
<evidence type="ECO:0000313" key="8">
    <source>
        <dbReference type="EMBL" id="MBI3539192.1"/>
    </source>
</evidence>
<dbReference type="EMBL" id="JACQAY010000081">
    <property type="protein sequence ID" value="MBI3539192.1"/>
    <property type="molecule type" value="Genomic_DNA"/>
</dbReference>
<evidence type="ECO:0000256" key="4">
    <source>
        <dbReference type="ARBA" id="ARBA00022832"/>
    </source>
</evidence>
<evidence type="ECO:0000256" key="5">
    <source>
        <dbReference type="ARBA" id="ARBA00023098"/>
    </source>
</evidence>
<dbReference type="InterPro" id="IPR016039">
    <property type="entry name" value="Thiolase-like"/>
</dbReference>
<dbReference type="NCBIfam" id="NF006829">
    <property type="entry name" value="PRK09352.1"/>
    <property type="match status" value="1"/>
</dbReference>
<evidence type="ECO:0000256" key="6">
    <source>
        <dbReference type="ARBA" id="ARBA00023160"/>
    </source>
</evidence>
<protein>
    <submittedName>
        <fullName evidence="8">Beta-ketoacyl-ACP synthase 3</fullName>
        <ecNumber evidence="8">2.3.1.180</ecNumber>
    </submittedName>
</protein>